<dbReference type="OrthoDB" id="5614404at2"/>
<reference evidence="1 2" key="1">
    <citation type="submission" date="2017-03" db="EMBL/GenBank/DDBJ databases">
        <title>Draft Genome sequence of Marispirochaeta sp. strain JC444.</title>
        <authorList>
            <person name="Shivani Y."/>
            <person name="Subhash Y."/>
            <person name="Sasikala C."/>
            <person name="Ramana C."/>
        </authorList>
    </citation>
    <scope>NUCLEOTIDE SEQUENCE [LARGE SCALE GENOMIC DNA]</scope>
    <source>
        <strain evidence="1 2">JC444</strain>
    </source>
</reference>
<evidence type="ECO:0008006" key="3">
    <source>
        <dbReference type="Google" id="ProtNLM"/>
    </source>
</evidence>
<sequence>MVSSGEFFSVPIGQALVQQGELSREQVDQVLQMQKNGDKRLFGEIAVDMGYLDLLTVIRYLEAEDRGE</sequence>
<dbReference type="SUPFAM" id="SSF160246">
    <property type="entry name" value="EspE N-terminal domain-like"/>
    <property type="match status" value="1"/>
</dbReference>
<gene>
    <name evidence="1" type="ORF">B4O97_00645</name>
</gene>
<dbReference type="AlphaFoldDB" id="A0A1Y1S2U3"/>
<name>A0A1Y1S2U3_9SPIO</name>
<dbReference type="EMBL" id="MWQY01000001">
    <property type="protein sequence ID" value="ORC38298.1"/>
    <property type="molecule type" value="Genomic_DNA"/>
</dbReference>
<accession>A0A1Y1S2U3</accession>
<dbReference type="STRING" id="1963862.B4O97_00645"/>
<evidence type="ECO:0000313" key="2">
    <source>
        <dbReference type="Proteomes" id="UP000192343"/>
    </source>
</evidence>
<organism evidence="1 2">
    <name type="scientific">Marispirochaeta aestuarii</name>
    <dbReference type="NCBI Taxonomy" id="1963862"/>
    <lineage>
        <taxon>Bacteria</taxon>
        <taxon>Pseudomonadati</taxon>
        <taxon>Spirochaetota</taxon>
        <taxon>Spirochaetia</taxon>
        <taxon>Spirochaetales</taxon>
        <taxon>Spirochaetaceae</taxon>
        <taxon>Marispirochaeta</taxon>
    </lineage>
</organism>
<comment type="caution">
    <text evidence="1">The sequence shown here is derived from an EMBL/GenBank/DDBJ whole genome shotgun (WGS) entry which is preliminary data.</text>
</comment>
<dbReference type="Proteomes" id="UP000192343">
    <property type="component" value="Unassembled WGS sequence"/>
</dbReference>
<evidence type="ECO:0000313" key="1">
    <source>
        <dbReference type="EMBL" id="ORC38298.1"/>
    </source>
</evidence>
<protein>
    <recommendedName>
        <fullName evidence="3">Type II secretion system protein GspE N-terminal domain-containing protein</fullName>
    </recommendedName>
</protein>
<dbReference type="RefSeq" id="WP_083047289.1">
    <property type="nucleotide sequence ID" value="NZ_CAXXQO010000003.1"/>
</dbReference>
<keyword evidence="2" id="KW-1185">Reference proteome</keyword>
<dbReference type="InterPro" id="IPR037257">
    <property type="entry name" value="T2SS_E_N_sf"/>
</dbReference>
<proteinExistence type="predicted"/>